<comment type="subcellular location">
    <subcellularLocation>
        <location evidence="1 7">Cell inner membrane</location>
        <topology evidence="1 7">Multi-pass membrane protein</topology>
    </subcellularLocation>
</comment>
<dbReference type="Pfam" id="PF06808">
    <property type="entry name" value="DctM"/>
    <property type="match status" value="1"/>
</dbReference>
<dbReference type="InterPro" id="IPR010656">
    <property type="entry name" value="DctM"/>
</dbReference>
<evidence type="ECO:0000256" key="4">
    <source>
        <dbReference type="ARBA" id="ARBA00022692"/>
    </source>
</evidence>
<keyword evidence="6 8" id="KW-0472">Membrane</keyword>
<evidence type="ECO:0000256" key="8">
    <source>
        <dbReference type="SAM" id="Phobius"/>
    </source>
</evidence>
<dbReference type="GO" id="GO:0022857">
    <property type="term" value="F:transmembrane transporter activity"/>
    <property type="evidence" value="ECO:0007669"/>
    <property type="project" value="UniProtKB-UniRule"/>
</dbReference>
<evidence type="ECO:0000256" key="6">
    <source>
        <dbReference type="ARBA" id="ARBA00023136"/>
    </source>
</evidence>
<accession>A0A2N7C6A0</accession>
<evidence type="ECO:0000313" key="10">
    <source>
        <dbReference type="EMBL" id="PME71532.1"/>
    </source>
</evidence>
<comment type="caution">
    <text evidence="10">The sequence shown here is derived from an EMBL/GenBank/DDBJ whole genome shotgun (WGS) entry which is preliminary data.</text>
</comment>
<dbReference type="Proteomes" id="UP000235778">
    <property type="component" value="Unassembled WGS sequence"/>
</dbReference>
<dbReference type="PANTHER" id="PTHR33362:SF3">
    <property type="entry name" value="SIALIC ACID TRAP TRANSPORTER PERMEASE PROTEIN SIAT"/>
    <property type="match status" value="1"/>
</dbReference>
<gene>
    <name evidence="10" type="ORF">BCV30_03585</name>
</gene>
<evidence type="ECO:0000256" key="2">
    <source>
        <dbReference type="ARBA" id="ARBA00022475"/>
    </source>
</evidence>
<protein>
    <recommendedName>
        <fullName evidence="9">TRAP C4-dicarboxylate transport system permease DctM subunit domain-containing protein</fullName>
    </recommendedName>
</protein>
<evidence type="ECO:0000259" key="9">
    <source>
        <dbReference type="Pfam" id="PF06808"/>
    </source>
</evidence>
<evidence type="ECO:0000256" key="7">
    <source>
        <dbReference type="RuleBase" id="RU369079"/>
    </source>
</evidence>
<feature type="transmembrane region" description="Helical" evidence="8">
    <location>
        <begin position="37"/>
        <end position="60"/>
    </location>
</feature>
<keyword evidence="4 8" id="KW-0812">Transmembrane</keyword>
<evidence type="ECO:0000256" key="5">
    <source>
        <dbReference type="ARBA" id="ARBA00022989"/>
    </source>
</evidence>
<feature type="domain" description="TRAP C4-dicarboxylate transport system permease DctM subunit" evidence="9">
    <location>
        <begin position="1"/>
        <end position="56"/>
    </location>
</feature>
<dbReference type="AlphaFoldDB" id="A0A2N7C6A0"/>
<evidence type="ECO:0000256" key="1">
    <source>
        <dbReference type="ARBA" id="ARBA00004429"/>
    </source>
</evidence>
<evidence type="ECO:0000256" key="3">
    <source>
        <dbReference type="ARBA" id="ARBA00022519"/>
    </source>
</evidence>
<keyword evidence="2" id="KW-1003">Cell membrane</keyword>
<proteinExistence type="predicted"/>
<keyword evidence="3 7" id="KW-0997">Cell inner membrane</keyword>
<sequence length="65" mass="6915">MIVNLAIGFVTPPLGANLFMASQVGNVPIESLSRTILGWIGTMLAALMIITFIPAISLYLPELLS</sequence>
<keyword evidence="7" id="KW-0813">Transport</keyword>
<dbReference type="PANTHER" id="PTHR33362">
    <property type="entry name" value="SIALIC ACID TRAP TRANSPORTER PERMEASE PROTEIN SIAT-RELATED"/>
    <property type="match status" value="1"/>
</dbReference>
<dbReference type="GO" id="GO:0005886">
    <property type="term" value="C:plasma membrane"/>
    <property type="evidence" value="ECO:0007669"/>
    <property type="project" value="UniProtKB-SubCell"/>
</dbReference>
<comment type="function">
    <text evidence="7">Part of the tripartite ATP-independent periplasmic (TRAP) transport system.</text>
</comment>
<reference evidence="11" key="1">
    <citation type="submission" date="2016-07" db="EMBL/GenBank/DDBJ databases">
        <title>Nontailed viruses are major unrecognized killers of bacteria in the ocean.</title>
        <authorList>
            <person name="Kauffman K."/>
            <person name="Hussain F."/>
            <person name="Yang J."/>
            <person name="Arevalo P."/>
            <person name="Brown J."/>
            <person name="Cutler M."/>
            <person name="Kelly L."/>
            <person name="Polz M.F."/>
        </authorList>
    </citation>
    <scope>NUCLEOTIDE SEQUENCE [LARGE SCALE GENOMIC DNA]</scope>
    <source>
        <strain evidence="11">10N.286.55.C1</strain>
    </source>
</reference>
<keyword evidence="5 8" id="KW-1133">Transmembrane helix</keyword>
<organism evidence="10 11">
    <name type="scientific">Vibrio lentus</name>
    <dbReference type="NCBI Taxonomy" id="136468"/>
    <lineage>
        <taxon>Bacteria</taxon>
        <taxon>Pseudomonadati</taxon>
        <taxon>Pseudomonadota</taxon>
        <taxon>Gammaproteobacteria</taxon>
        <taxon>Vibrionales</taxon>
        <taxon>Vibrionaceae</taxon>
        <taxon>Vibrio</taxon>
    </lineage>
</organism>
<dbReference type="EMBL" id="MCSI01000036">
    <property type="protein sequence ID" value="PME71532.1"/>
    <property type="molecule type" value="Genomic_DNA"/>
</dbReference>
<name>A0A2N7C6A0_9VIBR</name>
<evidence type="ECO:0000313" key="11">
    <source>
        <dbReference type="Proteomes" id="UP000235778"/>
    </source>
</evidence>
<dbReference type="InterPro" id="IPR004681">
    <property type="entry name" value="TRAP_DctM"/>
</dbReference>